<evidence type="ECO:0000313" key="1">
    <source>
        <dbReference type="EMBL" id="MBW87958.1"/>
    </source>
</evidence>
<accession>A0A2P2J3B4</accession>
<sequence>MQKCTRGACRMVKLWL</sequence>
<name>A0A2P2J3B4_RHIMU</name>
<reference evidence="1" key="1">
    <citation type="submission" date="2018-02" db="EMBL/GenBank/DDBJ databases">
        <title>Rhizophora mucronata_Transcriptome.</title>
        <authorList>
            <person name="Meera S.P."/>
            <person name="Sreeshan A."/>
            <person name="Augustine A."/>
        </authorList>
    </citation>
    <scope>NUCLEOTIDE SEQUENCE</scope>
    <source>
        <tissue evidence="1">Leaf</tissue>
    </source>
</reference>
<dbReference type="AlphaFoldDB" id="A0A2P2J3B4"/>
<organism evidence="1">
    <name type="scientific">Rhizophora mucronata</name>
    <name type="common">Asiatic mangrove</name>
    <dbReference type="NCBI Taxonomy" id="61149"/>
    <lineage>
        <taxon>Eukaryota</taxon>
        <taxon>Viridiplantae</taxon>
        <taxon>Streptophyta</taxon>
        <taxon>Embryophyta</taxon>
        <taxon>Tracheophyta</taxon>
        <taxon>Spermatophyta</taxon>
        <taxon>Magnoliopsida</taxon>
        <taxon>eudicotyledons</taxon>
        <taxon>Gunneridae</taxon>
        <taxon>Pentapetalae</taxon>
        <taxon>rosids</taxon>
        <taxon>fabids</taxon>
        <taxon>Malpighiales</taxon>
        <taxon>Rhizophoraceae</taxon>
        <taxon>Rhizophora</taxon>
    </lineage>
</organism>
<dbReference type="EMBL" id="GGEC01007475">
    <property type="protein sequence ID" value="MBW87958.1"/>
    <property type="molecule type" value="Transcribed_RNA"/>
</dbReference>
<proteinExistence type="predicted"/>
<protein>
    <submittedName>
        <fullName evidence="1">Uncharacterized protein</fullName>
    </submittedName>
</protein>